<evidence type="ECO:0000313" key="2">
    <source>
        <dbReference type="EMBL" id="TVU49823.1"/>
    </source>
</evidence>
<evidence type="ECO:0000313" key="3">
    <source>
        <dbReference type="Proteomes" id="UP000324897"/>
    </source>
</evidence>
<protein>
    <submittedName>
        <fullName evidence="2">Uncharacterized protein</fullName>
    </submittedName>
</protein>
<dbReference type="EMBL" id="RWGY01000002">
    <property type="protein sequence ID" value="TVU49823.1"/>
    <property type="molecule type" value="Genomic_DNA"/>
</dbReference>
<organism evidence="2 3">
    <name type="scientific">Eragrostis curvula</name>
    <name type="common">weeping love grass</name>
    <dbReference type="NCBI Taxonomy" id="38414"/>
    <lineage>
        <taxon>Eukaryota</taxon>
        <taxon>Viridiplantae</taxon>
        <taxon>Streptophyta</taxon>
        <taxon>Embryophyta</taxon>
        <taxon>Tracheophyta</taxon>
        <taxon>Spermatophyta</taxon>
        <taxon>Magnoliopsida</taxon>
        <taxon>Liliopsida</taxon>
        <taxon>Poales</taxon>
        <taxon>Poaceae</taxon>
        <taxon>PACMAD clade</taxon>
        <taxon>Chloridoideae</taxon>
        <taxon>Eragrostideae</taxon>
        <taxon>Eragrostidinae</taxon>
        <taxon>Eragrostis</taxon>
    </lineage>
</organism>
<dbReference type="AlphaFoldDB" id="A0A5J9WNX9"/>
<keyword evidence="3" id="KW-1185">Reference proteome</keyword>
<proteinExistence type="predicted"/>
<dbReference type="Gramene" id="TVU49823">
    <property type="protein sequence ID" value="TVU49823"/>
    <property type="gene ID" value="EJB05_01161"/>
</dbReference>
<reference evidence="2 3" key="1">
    <citation type="journal article" date="2019" name="Sci. Rep.">
        <title>A high-quality genome of Eragrostis curvula grass provides insights into Poaceae evolution and supports new strategies to enhance forage quality.</title>
        <authorList>
            <person name="Carballo J."/>
            <person name="Santos B.A.C.M."/>
            <person name="Zappacosta D."/>
            <person name="Garbus I."/>
            <person name="Selva J.P."/>
            <person name="Gallo C.A."/>
            <person name="Diaz A."/>
            <person name="Albertini E."/>
            <person name="Caccamo M."/>
            <person name="Echenique V."/>
        </authorList>
    </citation>
    <scope>NUCLEOTIDE SEQUENCE [LARGE SCALE GENOMIC DNA]</scope>
    <source>
        <strain evidence="3">cv. Victoria</strain>
        <tissue evidence="2">Leaf</tissue>
    </source>
</reference>
<feature type="region of interest" description="Disordered" evidence="1">
    <location>
        <begin position="1"/>
        <end position="36"/>
    </location>
</feature>
<comment type="caution">
    <text evidence="2">The sequence shown here is derived from an EMBL/GenBank/DDBJ whole genome shotgun (WGS) entry which is preliminary data.</text>
</comment>
<sequence>MPATKRALEQGGGGGGGAGGAGSSGEGGAPQSPSSVLKKRCRSFDLEIRGCRHLQELAASCVQSVQVSVDAAVQSAVTRNTR</sequence>
<evidence type="ECO:0000256" key="1">
    <source>
        <dbReference type="SAM" id="MobiDB-lite"/>
    </source>
</evidence>
<feature type="compositionally biased region" description="Gly residues" evidence="1">
    <location>
        <begin position="10"/>
        <end position="28"/>
    </location>
</feature>
<dbReference type="Proteomes" id="UP000324897">
    <property type="component" value="Chromosome 6"/>
</dbReference>
<feature type="non-terminal residue" evidence="2">
    <location>
        <position position="1"/>
    </location>
</feature>
<gene>
    <name evidence="2" type="ORF">EJB05_01161</name>
</gene>
<name>A0A5J9WNX9_9POAL</name>
<accession>A0A5J9WNX9</accession>